<dbReference type="RefSeq" id="WP_005494105.1">
    <property type="nucleotide sequence ID" value="NZ_CAMFGX010000005.1"/>
</dbReference>
<dbReference type="Proteomes" id="UP000191946">
    <property type="component" value="Unassembled WGS sequence"/>
</dbReference>
<reference evidence="4" key="2">
    <citation type="submission" date="2022-12" db="EMBL/GenBank/DDBJ databases">
        <title>Vibrio parahaemolyticus become highly virulent by producing novel Tc toxins.</title>
        <authorList>
            <person name="Yang F."/>
            <person name="You Y."/>
            <person name="Lai Q."/>
            <person name="Xu L."/>
            <person name="Li F."/>
        </authorList>
    </citation>
    <scope>NUCLEOTIDE SEQUENCE</scope>
    <source>
        <strain evidence="4">Vp-HL-202005</strain>
    </source>
</reference>
<organism evidence="4 6">
    <name type="scientific">Vibrio parahaemolyticus</name>
    <dbReference type="NCBI Taxonomy" id="670"/>
    <lineage>
        <taxon>Bacteria</taxon>
        <taxon>Pseudomonadati</taxon>
        <taxon>Pseudomonadota</taxon>
        <taxon>Gammaproteobacteria</taxon>
        <taxon>Vibrionales</taxon>
        <taxon>Vibrionaceae</taxon>
        <taxon>Vibrio</taxon>
    </lineage>
</organism>
<keyword evidence="1" id="KW-0812">Transmembrane</keyword>
<keyword evidence="5" id="KW-1185">Reference proteome</keyword>
<dbReference type="EMBL" id="LHQV01000022">
    <property type="protein sequence ID" value="OQJ96912.1"/>
    <property type="molecule type" value="Genomic_DNA"/>
</dbReference>
<dbReference type="EMBL" id="CP114194">
    <property type="protein sequence ID" value="WAT89643.1"/>
    <property type="molecule type" value="Genomic_DNA"/>
</dbReference>
<proteinExistence type="predicted"/>
<gene>
    <name evidence="3" type="ORF">AKG60_23010</name>
    <name evidence="4" type="ORF">O1Q84_13540</name>
</gene>
<feature type="transmembrane region" description="Helical" evidence="1">
    <location>
        <begin position="20"/>
        <end position="39"/>
    </location>
</feature>
<dbReference type="AlphaFoldDB" id="A0A7T4PX35"/>
<protein>
    <submittedName>
        <fullName evidence="3 4">Pilus assembly protein</fullName>
    </submittedName>
</protein>
<sequence length="154" mass="16923">MLYLKFKTQMRRGRHQEGLAIIEFILALPVLLMLTVLVIDVCRAFIQYTEVNKALQNGARYAVVDTYGTLDFEGIADETKIKNVVVYGSPTASTTPVIDYIGVDDIVITQPTGTNKVVTLSATYNYVPIFSTLPFSSTSLQFSIGATTSMRTGP</sequence>
<dbReference type="Pfam" id="PF07811">
    <property type="entry name" value="TadE"/>
    <property type="match status" value="1"/>
</dbReference>
<evidence type="ECO:0000313" key="5">
    <source>
        <dbReference type="Proteomes" id="UP000191946"/>
    </source>
</evidence>
<feature type="domain" description="TadE-like" evidence="2">
    <location>
        <begin position="18"/>
        <end position="60"/>
    </location>
</feature>
<keyword evidence="1" id="KW-1133">Transmembrane helix</keyword>
<keyword evidence="1" id="KW-0472">Membrane</keyword>
<evidence type="ECO:0000313" key="4">
    <source>
        <dbReference type="EMBL" id="WAT89643.1"/>
    </source>
</evidence>
<name>A0A7T4PX35_VIBPH</name>
<evidence type="ECO:0000259" key="2">
    <source>
        <dbReference type="Pfam" id="PF07811"/>
    </source>
</evidence>
<accession>A0A7T4PX35</accession>
<evidence type="ECO:0000256" key="1">
    <source>
        <dbReference type="SAM" id="Phobius"/>
    </source>
</evidence>
<dbReference type="Proteomes" id="UP001156560">
    <property type="component" value="Chromosome 1"/>
</dbReference>
<reference evidence="3 5" key="1">
    <citation type="submission" date="2015-08" db="EMBL/GenBank/DDBJ databases">
        <title>Draft Genome Sequences of Vibrio parahaemolyticus Strains.</title>
        <authorList>
            <person name="Gonzalez-Escalona N."/>
            <person name="DePaola A."/>
        </authorList>
    </citation>
    <scope>NUCLEOTIDE SEQUENCE [LARGE SCALE GENOMIC DNA]</scope>
    <source>
        <strain evidence="3 5">CFSAN001621</strain>
    </source>
</reference>
<evidence type="ECO:0000313" key="3">
    <source>
        <dbReference type="EMBL" id="OQJ96912.1"/>
    </source>
</evidence>
<dbReference type="InterPro" id="IPR012495">
    <property type="entry name" value="TadE-like_dom"/>
</dbReference>
<evidence type="ECO:0000313" key="6">
    <source>
        <dbReference type="Proteomes" id="UP001156560"/>
    </source>
</evidence>